<dbReference type="InterPro" id="IPR031127">
    <property type="entry name" value="E3_UB_ligase_RBR"/>
</dbReference>
<dbReference type="Proteomes" id="UP000734854">
    <property type="component" value="Unassembled WGS sequence"/>
</dbReference>
<keyword evidence="7" id="KW-0479">Metal-binding</keyword>
<feature type="domain" description="RING-type" evidence="14">
    <location>
        <begin position="106"/>
        <end position="318"/>
    </location>
</feature>
<comment type="cofactor">
    <cofactor evidence="2">
        <name>Zn(2+)</name>
        <dbReference type="ChEBI" id="CHEBI:29105"/>
    </cofactor>
</comment>
<evidence type="ECO:0000313" key="16">
    <source>
        <dbReference type="Proteomes" id="UP000734854"/>
    </source>
</evidence>
<evidence type="ECO:0000313" key="15">
    <source>
        <dbReference type="EMBL" id="KAG6474354.1"/>
    </source>
</evidence>
<dbReference type="AlphaFoldDB" id="A0A8J5CGF8"/>
<sequence>MLRLLASSCILLPSIAGMFFFLPFRIRPLFQCFSFKTKDKRRRNRHEDERVSTPQLDNYCSICIEDKYSFEKVMKEGCPHTELARSGSPGDDAARERSELRRALLVPCFCAICMEEKYSFQCVALRGCDHAYCTACVSQYVAAKVAANEAAIGCPDPECEAGVVAPESCRFILPDKVFDRWCDRLCEEAIAGPARFYCPFDDCSALLIHEEAEVANLTAVANCLHCRRQLCARCKVPWHENYTCEDYRSLVVDENGRSLVNLAKDNKWQRCPNCGFFIQRSQGCNYMKCRCKRAFCYKCAGPVDEKTHSCSNSCDSDADEVPVATFHAPTVPFAAPFAAATAVTGLAPFGFRRYLCCF</sequence>
<keyword evidence="6" id="KW-0808">Transferase</keyword>
<dbReference type="InterPro" id="IPR044066">
    <property type="entry name" value="TRIAD_supradom"/>
</dbReference>
<dbReference type="EC" id="2.3.2.31" evidence="5"/>
<dbReference type="FunFam" id="3.30.40.10:FF:000230">
    <property type="entry name" value="RBR-type E3 ubiquitin transferase"/>
    <property type="match status" value="1"/>
</dbReference>
<keyword evidence="11" id="KW-0862">Zinc</keyword>
<evidence type="ECO:0000256" key="4">
    <source>
        <dbReference type="ARBA" id="ARBA00005884"/>
    </source>
</evidence>
<gene>
    <name evidence="15" type="ORF">ZIOFF_068280</name>
</gene>
<dbReference type="PROSITE" id="PS50089">
    <property type="entry name" value="ZF_RING_2"/>
    <property type="match status" value="1"/>
</dbReference>
<dbReference type="GO" id="GO:0016567">
    <property type="term" value="P:protein ubiquitination"/>
    <property type="evidence" value="ECO:0007669"/>
    <property type="project" value="InterPro"/>
</dbReference>
<organism evidence="15 16">
    <name type="scientific">Zingiber officinale</name>
    <name type="common">Ginger</name>
    <name type="synonym">Amomum zingiber</name>
    <dbReference type="NCBI Taxonomy" id="94328"/>
    <lineage>
        <taxon>Eukaryota</taxon>
        <taxon>Viridiplantae</taxon>
        <taxon>Streptophyta</taxon>
        <taxon>Embryophyta</taxon>
        <taxon>Tracheophyta</taxon>
        <taxon>Spermatophyta</taxon>
        <taxon>Magnoliopsida</taxon>
        <taxon>Liliopsida</taxon>
        <taxon>Zingiberales</taxon>
        <taxon>Zingiberaceae</taxon>
        <taxon>Zingiber</taxon>
    </lineage>
</organism>
<dbReference type="Gene3D" id="1.20.120.1750">
    <property type="match status" value="1"/>
</dbReference>
<dbReference type="Gene3D" id="3.30.40.10">
    <property type="entry name" value="Zinc/RING finger domain, C3HC4 (zinc finger)"/>
    <property type="match status" value="1"/>
</dbReference>
<name>A0A8J5CGF8_ZINOF</name>
<keyword evidence="8" id="KW-0677">Repeat</keyword>
<evidence type="ECO:0000256" key="5">
    <source>
        <dbReference type="ARBA" id="ARBA00012251"/>
    </source>
</evidence>
<protein>
    <recommendedName>
        <fullName evidence="5">RBR-type E3 ubiquitin transferase</fullName>
        <ecNumber evidence="5">2.3.2.31</ecNumber>
    </recommendedName>
</protein>
<dbReference type="EMBL" id="JACMSC010000019">
    <property type="protein sequence ID" value="KAG6474354.1"/>
    <property type="molecule type" value="Genomic_DNA"/>
</dbReference>
<keyword evidence="10" id="KW-0833">Ubl conjugation pathway</keyword>
<comment type="catalytic activity">
    <reaction evidence="1">
        <text>[E2 ubiquitin-conjugating enzyme]-S-ubiquitinyl-L-cysteine + [acceptor protein]-L-lysine = [E2 ubiquitin-conjugating enzyme]-L-cysteine + [acceptor protein]-N(6)-ubiquitinyl-L-lysine.</text>
        <dbReference type="EC" id="2.3.2.31"/>
    </reaction>
</comment>
<dbReference type="InterPro" id="IPR002867">
    <property type="entry name" value="IBR_dom"/>
</dbReference>
<dbReference type="SUPFAM" id="SSF57850">
    <property type="entry name" value="RING/U-box"/>
    <property type="match status" value="3"/>
</dbReference>
<evidence type="ECO:0000256" key="2">
    <source>
        <dbReference type="ARBA" id="ARBA00001947"/>
    </source>
</evidence>
<comment type="similarity">
    <text evidence="4">Belongs to the RBR family. Ariadne subfamily.</text>
</comment>
<dbReference type="GO" id="GO:0008270">
    <property type="term" value="F:zinc ion binding"/>
    <property type="evidence" value="ECO:0007669"/>
    <property type="project" value="UniProtKB-KW"/>
</dbReference>
<evidence type="ECO:0000259" key="13">
    <source>
        <dbReference type="PROSITE" id="PS50089"/>
    </source>
</evidence>
<dbReference type="PANTHER" id="PTHR11685">
    <property type="entry name" value="RBR FAMILY RING FINGER AND IBR DOMAIN-CONTAINING"/>
    <property type="match status" value="1"/>
</dbReference>
<evidence type="ECO:0000256" key="1">
    <source>
        <dbReference type="ARBA" id="ARBA00001798"/>
    </source>
</evidence>
<evidence type="ECO:0000256" key="3">
    <source>
        <dbReference type="ARBA" id="ARBA00003976"/>
    </source>
</evidence>
<feature type="domain" description="RING-type" evidence="13">
    <location>
        <begin position="110"/>
        <end position="155"/>
    </location>
</feature>
<dbReference type="GO" id="GO:0061630">
    <property type="term" value="F:ubiquitin protein ligase activity"/>
    <property type="evidence" value="ECO:0007669"/>
    <property type="project" value="UniProtKB-EC"/>
</dbReference>
<dbReference type="InterPro" id="IPR017907">
    <property type="entry name" value="Znf_RING_CS"/>
</dbReference>
<evidence type="ECO:0000256" key="10">
    <source>
        <dbReference type="ARBA" id="ARBA00022786"/>
    </source>
</evidence>
<evidence type="ECO:0000256" key="9">
    <source>
        <dbReference type="ARBA" id="ARBA00022771"/>
    </source>
</evidence>
<dbReference type="InterPro" id="IPR013083">
    <property type="entry name" value="Znf_RING/FYVE/PHD"/>
</dbReference>
<dbReference type="CDD" id="cd22584">
    <property type="entry name" value="Rcat_RBR_unk"/>
    <property type="match status" value="1"/>
</dbReference>
<comment type="function">
    <text evidence="3">Might act as an E3 ubiquitin-protein ligase, or as part of E3 complex, which accepts ubiquitin from specific E2 ubiquitin-conjugating enzymes and then transfers it to substrates.</text>
</comment>
<dbReference type="InterPro" id="IPR001841">
    <property type="entry name" value="Znf_RING"/>
</dbReference>
<evidence type="ECO:0000256" key="6">
    <source>
        <dbReference type="ARBA" id="ARBA00022679"/>
    </source>
</evidence>
<evidence type="ECO:0000256" key="7">
    <source>
        <dbReference type="ARBA" id="ARBA00022723"/>
    </source>
</evidence>
<keyword evidence="16" id="KW-1185">Reference proteome</keyword>
<comment type="caution">
    <text evidence="15">The sequence shown here is derived from an EMBL/GenBank/DDBJ whole genome shotgun (WGS) entry which is preliminary data.</text>
</comment>
<evidence type="ECO:0000256" key="11">
    <source>
        <dbReference type="ARBA" id="ARBA00022833"/>
    </source>
</evidence>
<dbReference type="PROSITE" id="PS51873">
    <property type="entry name" value="TRIAD"/>
    <property type="match status" value="1"/>
</dbReference>
<dbReference type="SMART" id="SM00647">
    <property type="entry name" value="IBR"/>
    <property type="match status" value="2"/>
</dbReference>
<accession>A0A8J5CGF8</accession>
<reference evidence="15 16" key="1">
    <citation type="submission" date="2020-08" db="EMBL/GenBank/DDBJ databases">
        <title>Plant Genome Project.</title>
        <authorList>
            <person name="Zhang R.-G."/>
        </authorList>
    </citation>
    <scope>NUCLEOTIDE SEQUENCE [LARGE SCALE GENOMIC DNA]</scope>
    <source>
        <tissue evidence="15">Rhizome</tissue>
    </source>
</reference>
<proteinExistence type="inferred from homology"/>
<dbReference type="PROSITE" id="PS00518">
    <property type="entry name" value="ZF_RING_1"/>
    <property type="match status" value="1"/>
</dbReference>
<evidence type="ECO:0000256" key="12">
    <source>
        <dbReference type="PROSITE-ProRule" id="PRU00175"/>
    </source>
</evidence>
<keyword evidence="9 12" id="KW-0863">Zinc-finger</keyword>
<evidence type="ECO:0000256" key="8">
    <source>
        <dbReference type="ARBA" id="ARBA00022737"/>
    </source>
</evidence>
<dbReference type="Pfam" id="PF01485">
    <property type="entry name" value="IBR"/>
    <property type="match status" value="2"/>
</dbReference>
<evidence type="ECO:0000259" key="14">
    <source>
        <dbReference type="PROSITE" id="PS51873"/>
    </source>
</evidence>